<dbReference type="InterPro" id="IPR014729">
    <property type="entry name" value="Rossmann-like_a/b/a_fold"/>
</dbReference>
<dbReference type="EMBL" id="MHCJ01000003">
    <property type="protein sequence ID" value="OGY18195.1"/>
    <property type="molecule type" value="Genomic_DNA"/>
</dbReference>
<dbReference type="InterPro" id="IPR005248">
    <property type="entry name" value="NadD/NMNAT"/>
</dbReference>
<dbReference type="Pfam" id="PF01467">
    <property type="entry name" value="CTP_transf_like"/>
    <property type="match status" value="1"/>
</dbReference>
<evidence type="ECO:0000313" key="12">
    <source>
        <dbReference type="EMBL" id="OGY18195.1"/>
    </source>
</evidence>
<evidence type="ECO:0000259" key="11">
    <source>
        <dbReference type="Pfam" id="PF01467"/>
    </source>
</evidence>
<keyword evidence="6 10" id="KW-0547">Nucleotide-binding</keyword>
<dbReference type="NCBIfam" id="TIGR00482">
    <property type="entry name" value="nicotinate (nicotinamide) nucleotide adenylyltransferase"/>
    <property type="match status" value="1"/>
</dbReference>
<evidence type="ECO:0000256" key="7">
    <source>
        <dbReference type="ARBA" id="ARBA00022840"/>
    </source>
</evidence>
<proteinExistence type="inferred from homology"/>
<dbReference type="AlphaFoldDB" id="A0A1G1VS07"/>
<organism evidence="12 13">
    <name type="scientific">Candidatus Chisholmbacteria bacterium RIFCSPHIGHO2_01_FULL_52_32</name>
    <dbReference type="NCBI Taxonomy" id="1797591"/>
    <lineage>
        <taxon>Bacteria</taxon>
        <taxon>Candidatus Chisholmiibacteriota</taxon>
    </lineage>
</organism>
<evidence type="ECO:0000256" key="1">
    <source>
        <dbReference type="ARBA" id="ARBA00002324"/>
    </source>
</evidence>
<evidence type="ECO:0000256" key="6">
    <source>
        <dbReference type="ARBA" id="ARBA00022741"/>
    </source>
</evidence>
<evidence type="ECO:0000256" key="3">
    <source>
        <dbReference type="ARBA" id="ARBA00022642"/>
    </source>
</evidence>
<dbReference type="UniPathway" id="UPA00253">
    <property type="reaction ID" value="UER00332"/>
</dbReference>
<evidence type="ECO:0000256" key="2">
    <source>
        <dbReference type="ARBA" id="ARBA00005019"/>
    </source>
</evidence>
<dbReference type="SUPFAM" id="SSF52374">
    <property type="entry name" value="Nucleotidylyl transferase"/>
    <property type="match status" value="1"/>
</dbReference>
<comment type="function">
    <text evidence="1 10">Catalyzes the reversible adenylation of nicotinate mononucleotide (NaMN) to nicotinic acid adenine dinucleotide (NaAD).</text>
</comment>
<accession>A0A1G1VS07</accession>
<feature type="domain" description="Cytidyltransferase-like" evidence="11">
    <location>
        <begin position="5"/>
        <end position="184"/>
    </location>
</feature>
<comment type="similarity">
    <text evidence="10">Belongs to the NadD family.</text>
</comment>
<dbReference type="Gene3D" id="3.40.50.620">
    <property type="entry name" value="HUPs"/>
    <property type="match status" value="1"/>
</dbReference>
<dbReference type="PANTHER" id="PTHR39321">
    <property type="entry name" value="NICOTINATE-NUCLEOTIDE ADENYLYLTRANSFERASE-RELATED"/>
    <property type="match status" value="1"/>
</dbReference>
<keyword evidence="3 10" id="KW-0662">Pyridine nucleotide biosynthesis</keyword>
<dbReference type="GO" id="GO:0004515">
    <property type="term" value="F:nicotinate-nucleotide adenylyltransferase activity"/>
    <property type="evidence" value="ECO:0007669"/>
    <property type="project" value="UniProtKB-UniRule"/>
</dbReference>
<dbReference type="Proteomes" id="UP000179233">
    <property type="component" value="Unassembled WGS sequence"/>
</dbReference>
<keyword evidence="4 10" id="KW-0808">Transferase</keyword>
<dbReference type="InterPro" id="IPR004821">
    <property type="entry name" value="Cyt_trans-like"/>
</dbReference>
<comment type="pathway">
    <text evidence="2 10">Cofactor biosynthesis; NAD(+) biosynthesis; deamido-NAD(+) from nicotinate D-ribonucleotide: step 1/1.</text>
</comment>
<comment type="catalytic activity">
    <reaction evidence="9 10">
        <text>nicotinate beta-D-ribonucleotide + ATP + H(+) = deamido-NAD(+) + diphosphate</text>
        <dbReference type="Rhea" id="RHEA:22860"/>
        <dbReference type="ChEBI" id="CHEBI:15378"/>
        <dbReference type="ChEBI" id="CHEBI:30616"/>
        <dbReference type="ChEBI" id="CHEBI:33019"/>
        <dbReference type="ChEBI" id="CHEBI:57502"/>
        <dbReference type="ChEBI" id="CHEBI:58437"/>
        <dbReference type="EC" id="2.7.7.18"/>
    </reaction>
</comment>
<keyword evidence="5 10" id="KW-0548">Nucleotidyltransferase</keyword>
<evidence type="ECO:0000256" key="4">
    <source>
        <dbReference type="ARBA" id="ARBA00022679"/>
    </source>
</evidence>
<name>A0A1G1VS07_9BACT</name>
<dbReference type="EC" id="2.7.7.18" evidence="10"/>
<dbReference type="PANTHER" id="PTHR39321:SF3">
    <property type="entry name" value="PHOSPHOPANTETHEINE ADENYLYLTRANSFERASE"/>
    <property type="match status" value="1"/>
</dbReference>
<dbReference type="HAMAP" id="MF_00244">
    <property type="entry name" value="NaMN_adenylyltr"/>
    <property type="match status" value="1"/>
</dbReference>
<dbReference type="GO" id="GO:0009435">
    <property type="term" value="P:NAD+ biosynthetic process"/>
    <property type="evidence" value="ECO:0007669"/>
    <property type="project" value="UniProtKB-UniRule"/>
</dbReference>
<evidence type="ECO:0000256" key="10">
    <source>
        <dbReference type="HAMAP-Rule" id="MF_00244"/>
    </source>
</evidence>
<comment type="caution">
    <text evidence="12">The sequence shown here is derived from an EMBL/GenBank/DDBJ whole genome shotgun (WGS) entry which is preliminary data.</text>
</comment>
<keyword evidence="8 10" id="KW-0520">NAD</keyword>
<evidence type="ECO:0000256" key="5">
    <source>
        <dbReference type="ARBA" id="ARBA00022695"/>
    </source>
</evidence>
<sequence>MNITLFGGSFNPPHLGHAIVIEQAFELIPNIDELWILPCFKHTFLKNLAPAKHRLAMANLLINTLSPNVQTKVKCCPIEVDFRLSGETYAALQKLHSEREYLQRKMDLSDHNSLFPIHYSFLMGSDQLGGFTKWGHWEILLSQLPFYIYPRAGYTNDLKFLNMTLLDSPNQVITNLSSTLIRERIGKRLPIAHLVPKAVLQYLRVHKLY</sequence>
<keyword evidence="7 10" id="KW-0067">ATP-binding</keyword>
<dbReference type="NCBIfam" id="TIGR00125">
    <property type="entry name" value="cyt_tran_rel"/>
    <property type="match status" value="1"/>
</dbReference>
<dbReference type="GO" id="GO:0005524">
    <property type="term" value="F:ATP binding"/>
    <property type="evidence" value="ECO:0007669"/>
    <property type="project" value="UniProtKB-KW"/>
</dbReference>
<gene>
    <name evidence="10" type="primary">nadD</name>
    <name evidence="12" type="ORF">A2786_01610</name>
</gene>
<evidence type="ECO:0000256" key="8">
    <source>
        <dbReference type="ARBA" id="ARBA00023027"/>
    </source>
</evidence>
<reference evidence="12 13" key="1">
    <citation type="journal article" date="2016" name="Nat. Commun.">
        <title>Thousands of microbial genomes shed light on interconnected biogeochemical processes in an aquifer system.</title>
        <authorList>
            <person name="Anantharaman K."/>
            <person name="Brown C.T."/>
            <person name="Hug L.A."/>
            <person name="Sharon I."/>
            <person name="Castelle C.J."/>
            <person name="Probst A.J."/>
            <person name="Thomas B.C."/>
            <person name="Singh A."/>
            <person name="Wilkins M.J."/>
            <person name="Karaoz U."/>
            <person name="Brodie E.L."/>
            <person name="Williams K.H."/>
            <person name="Hubbard S.S."/>
            <person name="Banfield J.F."/>
        </authorList>
    </citation>
    <scope>NUCLEOTIDE SEQUENCE [LARGE SCALE GENOMIC DNA]</scope>
</reference>
<evidence type="ECO:0000256" key="9">
    <source>
        <dbReference type="ARBA" id="ARBA00048721"/>
    </source>
</evidence>
<evidence type="ECO:0000313" key="13">
    <source>
        <dbReference type="Proteomes" id="UP000179233"/>
    </source>
</evidence>
<protein>
    <recommendedName>
        <fullName evidence="10">Probable nicotinate-nucleotide adenylyltransferase</fullName>
        <ecNumber evidence="10">2.7.7.18</ecNumber>
    </recommendedName>
    <alternativeName>
        <fullName evidence="10">Deamido-NAD(+) diphosphorylase</fullName>
    </alternativeName>
    <alternativeName>
        <fullName evidence="10">Deamido-NAD(+) pyrophosphorylase</fullName>
    </alternativeName>
    <alternativeName>
        <fullName evidence="10">Nicotinate mononucleotide adenylyltransferase</fullName>
        <shortName evidence="10">NaMN adenylyltransferase</shortName>
    </alternativeName>
</protein>
<dbReference type="CDD" id="cd02165">
    <property type="entry name" value="NMNAT"/>
    <property type="match status" value="1"/>
</dbReference>